<organism evidence="2 3">
    <name type="scientific">Saccharomycopsis crataegensis</name>
    <dbReference type="NCBI Taxonomy" id="43959"/>
    <lineage>
        <taxon>Eukaryota</taxon>
        <taxon>Fungi</taxon>
        <taxon>Dikarya</taxon>
        <taxon>Ascomycota</taxon>
        <taxon>Saccharomycotina</taxon>
        <taxon>Saccharomycetes</taxon>
        <taxon>Saccharomycopsidaceae</taxon>
        <taxon>Saccharomycopsis</taxon>
    </lineage>
</organism>
<evidence type="ECO:0000313" key="2">
    <source>
        <dbReference type="EMBL" id="GMM35657.1"/>
    </source>
</evidence>
<reference evidence="2 3" key="1">
    <citation type="journal article" date="2023" name="Elife">
        <title>Identification of key yeast species and microbe-microbe interactions impacting larval growth of Drosophila in the wild.</title>
        <authorList>
            <person name="Mure A."/>
            <person name="Sugiura Y."/>
            <person name="Maeda R."/>
            <person name="Honda K."/>
            <person name="Sakurai N."/>
            <person name="Takahashi Y."/>
            <person name="Watada M."/>
            <person name="Katoh T."/>
            <person name="Gotoh A."/>
            <person name="Gotoh Y."/>
            <person name="Taniguchi I."/>
            <person name="Nakamura K."/>
            <person name="Hayashi T."/>
            <person name="Katayama T."/>
            <person name="Uemura T."/>
            <person name="Hattori Y."/>
        </authorList>
    </citation>
    <scope>NUCLEOTIDE SEQUENCE [LARGE SCALE GENOMIC DNA]</scope>
    <source>
        <strain evidence="2 3">SC-9</strain>
    </source>
</reference>
<dbReference type="Proteomes" id="UP001360560">
    <property type="component" value="Unassembled WGS sequence"/>
</dbReference>
<dbReference type="EMBL" id="BTFZ01000010">
    <property type="protein sequence ID" value="GMM35657.1"/>
    <property type="molecule type" value="Genomic_DNA"/>
</dbReference>
<sequence length="182" mass="20554">MSKSSATVANKNTKSSASHGKDHSSVAYEQLFFYGKDSDDFDCFGIGNHAVTRFLDCKDDKPDTFRRIFGGKKISAKNLSQKSLQAAHNQISAFAIEAELNFADCNGRFSDYFEDEYSYDLEPLLWVQRESSYSFITDKYYKNISGWEFCESFGRLTLEFEALQTLGSKAGNSEALRTEKIA</sequence>
<evidence type="ECO:0000313" key="3">
    <source>
        <dbReference type="Proteomes" id="UP001360560"/>
    </source>
</evidence>
<accession>A0AAV5QM13</accession>
<evidence type="ECO:0000256" key="1">
    <source>
        <dbReference type="SAM" id="MobiDB-lite"/>
    </source>
</evidence>
<protein>
    <submittedName>
        <fullName evidence="2">Uncharacterized protein</fullName>
    </submittedName>
</protein>
<feature type="region of interest" description="Disordered" evidence="1">
    <location>
        <begin position="1"/>
        <end position="21"/>
    </location>
</feature>
<feature type="compositionally biased region" description="Polar residues" evidence="1">
    <location>
        <begin position="1"/>
        <end position="18"/>
    </location>
</feature>
<proteinExistence type="predicted"/>
<dbReference type="AlphaFoldDB" id="A0AAV5QM13"/>
<gene>
    <name evidence="2" type="ORF">DASC09_029820</name>
</gene>
<dbReference type="GeneID" id="90073636"/>
<name>A0AAV5QM13_9ASCO</name>
<comment type="caution">
    <text evidence="2">The sequence shown here is derived from an EMBL/GenBank/DDBJ whole genome shotgun (WGS) entry which is preliminary data.</text>
</comment>
<dbReference type="RefSeq" id="XP_064852657.1">
    <property type="nucleotide sequence ID" value="XM_064996585.1"/>
</dbReference>
<keyword evidence="3" id="KW-1185">Reference proteome</keyword>